<feature type="repeat" description="TPR" evidence="10">
    <location>
        <begin position="396"/>
        <end position="429"/>
    </location>
</feature>
<sequence>MCLEVARTSKTSALFAGLHFATHPIHTEAVTGVVGRADLLAALFVLISFLCYDRYQKQVENKRLILTSILLAFGGMLSKEHGITVLGINLTWDVYLNRYLILNYFLTRKINAKMYNLFRRIFIIGLGGLAFVTFRIVMLQGSLPQFSDQDNPASFAPCKVTRFRTFVYLPAFNFWLLLAPISLNYDWQMGSIPLVDKWTDIRNIPCLVFYTTLSWTVVYLGFKSKTRRDVVVALSFLIIPFIPASNLLFRVGFVVAERVLYIPSLGFSLLVGAGAERIMMMQKSYMKINLTKICFMLILTLFTYKTWIRNEDWRSRESLFTSGLRLLPHNAKMHYNYANLQKDLGNTEQAISHYRIALQLWPHHASAHNNLGTLLNDTAAAESHFQKALKINPIHARAYFNLSLLRYQQGKTKIAIRLMERSLELEPDNPDALTNLAAMESDLGHFDRAKEIHLKILELEPNNADHLNNYAAFLQRIGLNSEALQMYEAALARDGNHTVALVNTARLMKKLKFNEKAESLYQRALERNPDDAVVKVNLAQTYVHQRKYNEAESLLLTVMEQSNSSRREVFHQLATLYSQHLNRTNDAFRYLKMAVETCLPFDITCAPLYALTGDLYKDIDDLDSAILSYKQAVETLNRANATECCPQQKYPLSSSIVTHVHLNLGAIYHVKGKYKDAWTHYNTAYAHDPKNKVLLQNMEKLRKAELRQKTSCHRQQENLTKSIA</sequence>
<keyword evidence="7" id="KW-0256">Endoplasmic reticulum</keyword>
<dbReference type="OrthoDB" id="1658288at2759"/>
<dbReference type="SMART" id="SM00386">
    <property type="entry name" value="HAT"/>
    <property type="match status" value="4"/>
</dbReference>
<keyword evidence="5" id="KW-0677">Repeat</keyword>
<dbReference type="SMART" id="SM00028">
    <property type="entry name" value="TPR"/>
    <property type="match status" value="9"/>
</dbReference>
<feature type="repeat" description="TPR" evidence="10">
    <location>
        <begin position="658"/>
        <end position="691"/>
    </location>
</feature>
<dbReference type="Proteomes" id="UP000708208">
    <property type="component" value="Unassembled WGS sequence"/>
</dbReference>
<proteinExistence type="predicted"/>
<keyword evidence="6 10" id="KW-0802">TPR repeat</keyword>
<feature type="repeat" description="TPR" evidence="10">
    <location>
        <begin position="498"/>
        <end position="531"/>
    </location>
</feature>
<evidence type="ECO:0000256" key="3">
    <source>
        <dbReference type="ARBA" id="ARBA00022679"/>
    </source>
</evidence>
<evidence type="ECO:0000256" key="6">
    <source>
        <dbReference type="ARBA" id="ARBA00022803"/>
    </source>
</evidence>
<keyword evidence="3" id="KW-0808">Transferase</keyword>
<dbReference type="InterPro" id="IPR013618">
    <property type="entry name" value="TMTC_DUF1736"/>
</dbReference>
<evidence type="ECO:0000256" key="11">
    <source>
        <dbReference type="SAM" id="Phobius"/>
    </source>
</evidence>
<keyword evidence="14" id="KW-1185">Reference proteome</keyword>
<keyword evidence="4 11" id="KW-0812">Transmembrane</keyword>
<evidence type="ECO:0000256" key="10">
    <source>
        <dbReference type="PROSITE-ProRule" id="PRU00339"/>
    </source>
</evidence>
<feature type="transmembrane region" description="Helical" evidence="11">
    <location>
        <begin position="201"/>
        <end position="222"/>
    </location>
</feature>
<dbReference type="InterPro" id="IPR003107">
    <property type="entry name" value="HAT"/>
</dbReference>
<comment type="caution">
    <text evidence="13">The sequence shown here is derived from an EMBL/GenBank/DDBJ whole genome shotgun (WGS) entry which is preliminary data.</text>
</comment>
<feature type="transmembrane region" description="Helical" evidence="11">
    <location>
        <begin position="231"/>
        <end position="253"/>
    </location>
</feature>
<feature type="transmembrane region" description="Helical" evidence="11">
    <location>
        <begin position="259"/>
        <end position="278"/>
    </location>
</feature>
<evidence type="ECO:0000256" key="4">
    <source>
        <dbReference type="ARBA" id="ARBA00022692"/>
    </source>
</evidence>
<evidence type="ECO:0000256" key="1">
    <source>
        <dbReference type="ARBA" id="ARBA00004240"/>
    </source>
</evidence>
<feature type="repeat" description="TPR" evidence="10">
    <location>
        <begin position="430"/>
        <end position="463"/>
    </location>
</feature>
<dbReference type="PROSITE" id="PS50293">
    <property type="entry name" value="TPR_REGION"/>
    <property type="match status" value="1"/>
</dbReference>
<dbReference type="GO" id="GO:0006396">
    <property type="term" value="P:RNA processing"/>
    <property type="evidence" value="ECO:0007669"/>
    <property type="project" value="InterPro"/>
</dbReference>
<gene>
    <name evidence="13" type="ORF">AFUS01_LOCUS8018</name>
</gene>
<evidence type="ECO:0000256" key="9">
    <source>
        <dbReference type="ARBA" id="ARBA00023136"/>
    </source>
</evidence>
<keyword evidence="8 11" id="KW-1133">Transmembrane helix</keyword>
<feature type="transmembrane region" description="Helical" evidence="11">
    <location>
        <begin position="121"/>
        <end position="143"/>
    </location>
</feature>
<name>A0A8J2JH19_9HEXA</name>
<dbReference type="PROSITE" id="PS50005">
    <property type="entry name" value="TPR"/>
    <property type="match status" value="5"/>
</dbReference>
<comment type="subcellular location">
    <subcellularLocation>
        <location evidence="1">Endoplasmic reticulum</location>
    </subcellularLocation>
    <subcellularLocation>
        <location evidence="2">Membrane</location>
    </subcellularLocation>
</comment>
<protein>
    <recommendedName>
        <fullName evidence="12">DUF1736 domain-containing protein</fullName>
    </recommendedName>
</protein>
<evidence type="ECO:0000259" key="12">
    <source>
        <dbReference type="Pfam" id="PF08409"/>
    </source>
</evidence>
<dbReference type="Pfam" id="PF13181">
    <property type="entry name" value="TPR_8"/>
    <property type="match status" value="1"/>
</dbReference>
<dbReference type="Pfam" id="PF13424">
    <property type="entry name" value="TPR_12"/>
    <property type="match status" value="1"/>
</dbReference>
<evidence type="ECO:0000256" key="7">
    <source>
        <dbReference type="ARBA" id="ARBA00022824"/>
    </source>
</evidence>
<feature type="transmembrane region" description="Helical" evidence="11">
    <location>
        <begin position="33"/>
        <end position="52"/>
    </location>
</feature>
<dbReference type="EMBL" id="CAJVCH010054902">
    <property type="protein sequence ID" value="CAG7718642.1"/>
    <property type="molecule type" value="Genomic_DNA"/>
</dbReference>
<evidence type="ECO:0000313" key="14">
    <source>
        <dbReference type="Proteomes" id="UP000708208"/>
    </source>
</evidence>
<organism evidence="13 14">
    <name type="scientific">Allacma fusca</name>
    <dbReference type="NCBI Taxonomy" id="39272"/>
    <lineage>
        <taxon>Eukaryota</taxon>
        <taxon>Metazoa</taxon>
        <taxon>Ecdysozoa</taxon>
        <taxon>Arthropoda</taxon>
        <taxon>Hexapoda</taxon>
        <taxon>Collembola</taxon>
        <taxon>Symphypleona</taxon>
        <taxon>Sminthuridae</taxon>
        <taxon>Allacma</taxon>
    </lineage>
</organism>
<dbReference type="GO" id="GO:0016740">
    <property type="term" value="F:transferase activity"/>
    <property type="evidence" value="ECO:0007669"/>
    <property type="project" value="UniProtKB-KW"/>
</dbReference>
<dbReference type="GO" id="GO:0016020">
    <property type="term" value="C:membrane"/>
    <property type="evidence" value="ECO:0007669"/>
    <property type="project" value="UniProtKB-SubCell"/>
</dbReference>
<dbReference type="AlphaFoldDB" id="A0A8J2JH19"/>
<dbReference type="Pfam" id="PF14559">
    <property type="entry name" value="TPR_19"/>
    <property type="match status" value="2"/>
</dbReference>
<feature type="transmembrane region" description="Helical" evidence="11">
    <location>
        <begin position="163"/>
        <end position="181"/>
    </location>
</feature>
<accession>A0A8J2JH19</accession>
<evidence type="ECO:0000256" key="5">
    <source>
        <dbReference type="ARBA" id="ARBA00022737"/>
    </source>
</evidence>
<evidence type="ECO:0000256" key="2">
    <source>
        <dbReference type="ARBA" id="ARBA00004370"/>
    </source>
</evidence>
<feature type="repeat" description="TPR" evidence="10">
    <location>
        <begin position="331"/>
        <end position="364"/>
    </location>
</feature>
<dbReference type="PANTHER" id="PTHR44809">
    <property type="match status" value="1"/>
</dbReference>
<dbReference type="Pfam" id="PF08409">
    <property type="entry name" value="TMTC_DUF1736"/>
    <property type="match status" value="1"/>
</dbReference>
<dbReference type="PANTHER" id="PTHR44809:SF1">
    <property type="entry name" value="PROTEIN O-MANNOSYL-TRANSFERASE TMTC1"/>
    <property type="match status" value="1"/>
</dbReference>
<dbReference type="InterPro" id="IPR019734">
    <property type="entry name" value="TPR_rpt"/>
</dbReference>
<evidence type="ECO:0000256" key="8">
    <source>
        <dbReference type="ARBA" id="ARBA00022989"/>
    </source>
</evidence>
<feature type="domain" description="DUF1736" evidence="12">
    <location>
        <begin position="141"/>
        <end position="213"/>
    </location>
</feature>
<dbReference type="GO" id="GO:0005783">
    <property type="term" value="C:endoplasmic reticulum"/>
    <property type="evidence" value="ECO:0007669"/>
    <property type="project" value="UniProtKB-SubCell"/>
</dbReference>
<dbReference type="InterPro" id="IPR052943">
    <property type="entry name" value="TMTC_O-mannosyl-trnsfr"/>
</dbReference>
<keyword evidence="9 11" id="KW-0472">Membrane</keyword>
<evidence type="ECO:0000313" key="13">
    <source>
        <dbReference type="EMBL" id="CAG7718642.1"/>
    </source>
</evidence>
<dbReference type="UniPathway" id="UPA00378"/>
<reference evidence="13" key="1">
    <citation type="submission" date="2021-06" db="EMBL/GenBank/DDBJ databases">
        <authorList>
            <person name="Hodson N. C."/>
            <person name="Mongue J. A."/>
            <person name="Jaron S. K."/>
        </authorList>
    </citation>
    <scope>NUCLEOTIDE SEQUENCE</scope>
</reference>